<accession>A0A192H011</accession>
<name>A0A192H011_9LACO</name>
<dbReference type="RefSeq" id="WP_068278909.1">
    <property type="nucleotide sequence ID" value="NZ_CP014873.1"/>
</dbReference>
<dbReference type="OrthoDB" id="9985053at2"/>
<dbReference type="Proteomes" id="UP000078582">
    <property type="component" value="Chromosome"/>
</dbReference>
<dbReference type="STRING" id="375175.AYR53_04670"/>
<gene>
    <name evidence="2" type="ORF">AYR53_04670</name>
</gene>
<keyword evidence="3" id="KW-1185">Reference proteome</keyword>
<dbReference type="SUPFAM" id="SSF143120">
    <property type="entry name" value="YefM-like"/>
    <property type="match status" value="1"/>
</dbReference>
<evidence type="ECO:0000256" key="1">
    <source>
        <dbReference type="ARBA" id="ARBA00009981"/>
    </source>
</evidence>
<dbReference type="EMBL" id="CP014873">
    <property type="protein sequence ID" value="ANK62124.1"/>
    <property type="molecule type" value="Genomic_DNA"/>
</dbReference>
<dbReference type="InterPro" id="IPR036165">
    <property type="entry name" value="YefM-like_sf"/>
</dbReference>
<evidence type="ECO:0000313" key="2">
    <source>
        <dbReference type="EMBL" id="ANK62124.1"/>
    </source>
</evidence>
<proteinExistence type="inferred from homology"/>
<organism evidence="2 3">
    <name type="scientific">Loigolactobacillus backii</name>
    <dbReference type="NCBI Taxonomy" id="375175"/>
    <lineage>
        <taxon>Bacteria</taxon>
        <taxon>Bacillati</taxon>
        <taxon>Bacillota</taxon>
        <taxon>Bacilli</taxon>
        <taxon>Lactobacillales</taxon>
        <taxon>Lactobacillaceae</taxon>
        <taxon>Loigolactobacillus</taxon>
    </lineage>
</organism>
<sequence>MKEINVTEAKAHLNRYVRDLDQAGSYLLVRNNRTGAALLLISASQWQAQLESFLPEEMEATNYAE</sequence>
<dbReference type="AlphaFoldDB" id="A0A192H011"/>
<protein>
    <submittedName>
        <fullName evidence="2">Uncharacterized protein</fullName>
    </submittedName>
</protein>
<reference evidence="2 3" key="1">
    <citation type="submission" date="2016-03" db="EMBL/GenBank/DDBJ databases">
        <title>Pediococcus and Lactobacillus from brewery environment - whole genome sequencing and assembly.</title>
        <authorList>
            <person name="Behr J."/>
            <person name="Geissler A.J."/>
            <person name="Vogel R.F."/>
        </authorList>
    </citation>
    <scope>NUCLEOTIDE SEQUENCE [LARGE SCALE GENOMIC DNA]</scope>
    <source>
        <strain evidence="2 3">TMW 1.1989</strain>
    </source>
</reference>
<comment type="similarity">
    <text evidence="1">Belongs to the phD/YefM antitoxin family.</text>
</comment>
<dbReference type="GeneID" id="42981536"/>
<dbReference type="Gene3D" id="3.40.1620.10">
    <property type="entry name" value="YefM-like domain"/>
    <property type="match status" value="1"/>
</dbReference>
<evidence type="ECO:0000313" key="3">
    <source>
        <dbReference type="Proteomes" id="UP000078582"/>
    </source>
</evidence>